<feature type="transmembrane region" description="Helical" evidence="7">
    <location>
        <begin position="475"/>
        <end position="493"/>
    </location>
</feature>
<keyword evidence="5 7" id="KW-1133">Transmembrane helix</keyword>
<feature type="transmembrane region" description="Helical" evidence="7">
    <location>
        <begin position="308"/>
        <end position="334"/>
    </location>
</feature>
<reference evidence="10 11" key="1">
    <citation type="submission" date="2022-08" db="EMBL/GenBank/DDBJ databases">
        <title>Proteogenomics of the novel Dehalobacterium formicoaceticum strain EZ94 highlights a key role of methyltransferases during anaerobic dichloromethane degradation.</title>
        <authorList>
            <person name="Wasmund K."/>
        </authorList>
    </citation>
    <scope>NUCLEOTIDE SEQUENCE [LARGE SCALE GENOMIC DNA]</scope>
    <source>
        <strain evidence="10 11">EZ94</strain>
    </source>
</reference>
<feature type="transmembrane region" description="Helical" evidence="7">
    <location>
        <begin position="249"/>
        <end position="272"/>
    </location>
</feature>
<dbReference type="InterPro" id="IPR051447">
    <property type="entry name" value="Lipoprotein-release_system"/>
</dbReference>
<evidence type="ECO:0000259" key="9">
    <source>
        <dbReference type="Pfam" id="PF12704"/>
    </source>
</evidence>
<name>A0ABT1Y3C2_9FIRM</name>
<dbReference type="InterPro" id="IPR025857">
    <property type="entry name" value="MacB_PCD"/>
</dbReference>
<keyword evidence="4 7" id="KW-0812">Transmembrane</keyword>
<organism evidence="10 11">
    <name type="scientific">Dehalobacterium formicoaceticum</name>
    <dbReference type="NCBI Taxonomy" id="51515"/>
    <lineage>
        <taxon>Bacteria</taxon>
        <taxon>Bacillati</taxon>
        <taxon>Bacillota</taxon>
        <taxon>Clostridia</taxon>
        <taxon>Eubacteriales</taxon>
        <taxon>Peptococcaceae</taxon>
        <taxon>Dehalobacterium</taxon>
    </lineage>
</organism>
<gene>
    <name evidence="10" type="ORF">NVS47_01410</name>
</gene>
<evidence type="ECO:0000313" key="11">
    <source>
        <dbReference type="Proteomes" id="UP001524944"/>
    </source>
</evidence>
<feature type="transmembrane region" description="Helical" evidence="7">
    <location>
        <begin position="354"/>
        <end position="373"/>
    </location>
</feature>
<feature type="domain" description="ABC3 transporter permease C-terminal" evidence="8">
    <location>
        <begin position="258"/>
        <end position="379"/>
    </location>
</feature>
<protein>
    <submittedName>
        <fullName evidence="10">ABC transporter permease</fullName>
    </submittedName>
</protein>
<accession>A0ABT1Y3C2</accession>
<feature type="transmembrane region" description="Helical" evidence="7">
    <location>
        <begin position="400"/>
        <end position="420"/>
    </location>
</feature>
<evidence type="ECO:0000256" key="7">
    <source>
        <dbReference type="SAM" id="Phobius"/>
    </source>
</evidence>
<evidence type="ECO:0000313" key="10">
    <source>
        <dbReference type="EMBL" id="MCR6544181.1"/>
    </source>
</evidence>
<evidence type="ECO:0000259" key="8">
    <source>
        <dbReference type="Pfam" id="PF02687"/>
    </source>
</evidence>
<proteinExistence type="inferred from homology"/>
<evidence type="ECO:0000256" key="1">
    <source>
        <dbReference type="ARBA" id="ARBA00004651"/>
    </source>
</evidence>
<dbReference type="RefSeq" id="WP_089609676.1">
    <property type="nucleotide sequence ID" value="NZ_CP022121.1"/>
</dbReference>
<feature type="transmembrane region" description="Helical" evidence="7">
    <location>
        <begin position="752"/>
        <end position="780"/>
    </location>
</feature>
<evidence type="ECO:0000256" key="6">
    <source>
        <dbReference type="ARBA" id="ARBA00023136"/>
    </source>
</evidence>
<keyword evidence="6 7" id="KW-0472">Membrane</keyword>
<feature type="domain" description="MacB-like periplasmic core" evidence="9">
    <location>
        <begin position="482"/>
        <end position="677"/>
    </location>
</feature>
<feature type="domain" description="MacB-like periplasmic core" evidence="9">
    <location>
        <begin position="19"/>
        <end position="228"/>
    </location>
</feature>
<evidence type="ECO:0000256" key="4">
    <source>
        <dbReference type="ARBA" id="ARBA00022692"/>
    </source>
</evidence>
<keyword evidence="3" id="KW-1003">Cell membrane</keyword>
<evidence type="ECO:0000256" key="3">
    <source>
        <dbReference type="ARBA" id="ARBA00022475"/>
    </source>
</evidence>
<dbReference type="PANTHER" id="PTHR30489:SF0">
    <property type="entry name" value="LIPOPROTEIN-RELEASING SYSTEM TRANSMEMBRANE PROTEIN LOLE"/>
    <property type="match status" value="1"/>
</dbReference>
<dbReference type="InterPro" id="IPR003838">
    <property type="entry name" value="ABC3_permease_C"/>
</dbReference>
<comment type="subcellular location">
    <subcellularLocation>
        <location evidence="1">Cell membrane</location>
        <topology evidence="1">Multi-pass membrane protein</topology>
    </subcellularLocation>
</comment>
<sequence>MNILLRFIVKSMLEKKLRTALIIFAVTISASLFFASSSISDNLIEIYMQRVMQTSGNAEILIKPGEDSPAPFVNVNAAEKVRNQTEYIIKGIDRRVNHRLGPKQYDSMNLWGLDLEDYKNLHDLVIIEEKNLRPFTNNKIIISQATAQAYQLKPGDEMEFFINGVRRKFQVAAIAAPAGLFLNESGATYGIAPFDTVSQYVDTGGKPNVIFVKGKDPAQVSALTQELAKHYPRYEVAPPFTEKQFAAQAGVIATPLMLVTVMISFMSIFIIYSSFKVITLQKIPLLGTFRSVGASKKVVHQVMLLESLIYGFLGGILSCVLGVVVLYFLTVTAIPSEMRGLIPVTMHVSPLRMFFTFILANVICFASTLLPIMRVANIPLKEIILNQVSSPVKSKPRRMLLGWVLLFLSILLPFVVPSFLALPGTLAAMFCAFYGMVQVLPQVLQGSTLILGKPFALVFGNMGGLALRNLKGDKSILNSVTLITIGIAILLMVNTVSVNMVTELIDTVGRTMIYDIKVSLPQMGKNHVSVITRNPNVSEVYPIYQTYEVEIEEYQDKISMIDGVNGTDYREYIQVRYLGDQQAMFQKLQEGRNIILTTTFQKRHGLVPGDRMALHLPKGEKEYTVIGFMETMLNAGGFALIGDRYAKMDLAENYFSGVYVNLKAGGDPAAVREELKKALKEDQPEVETTEEFKLAFQKSNQQLMNMLTGFTLVALLIGTVGVVNNLMISFIERKHSIAVFKSVGMSRKQVIIMILAEALCQGLIGGGAGILLGSILVGTMPLSLEVMKMAMPMRHMPDIFHWYLAGAILITVAASLLPALQSSKLQVIQAVKYE</sequence>
<feature type="domain" description="ABC3 transporter permease C-terminal" evidence="8">
    <location>
        <begin position="710"/>
        <end position="826"/>
    </location>
</feature>
<feature type="transmembrane region" description="Helical" evidence="7">
    <location>
        <begin position="800"/>
        <end position="820"/>
    </location>
</feature>
<feature type="transmembrane region" description="Helical" evidence="7">
    <location>
        <begin position="706"/>
        <end position="731"/>
    </location>
</feature>
<dbReference type="Pfam" id="PF02687">
    <property type="entry name" value="FtsX"/>
    <property type="match status" value="2"/>
</dbReference>
<dbReference type="EMBL" id="JANPWE010000001">
    <property type="protein sequence ID" value="MCR6544181.1"/>
    <property type="molecule type" value="Genomic_DNA"/>
</dbReference>
<comment type="similarity">
    <text evidence="2">Belongs to the ABC-4 integral membrane protein family. LolC/E subfamily.</text>
</comment>
<evidence type="ECO:0000256" key="5">
    <source>
        <dbReference type="ARBA" id="ARBA00022989"/>
    </source>
</evidence>
<evidence type="ECO:0000256" key="2">
    <source>
        <dbReference type="ARBA" id="ARBA00005236"/>
    </source>
</evidence>
<dbReference type="Pfam" id="PF12704">
    <property type="entry name" value="MacB_PCD"/>
    <property type="match status" value="2"/>
</dbReference>
<dbReference type="PANTHER" id="PTHR30489">
    <property type="entry name" value="LIPOPROTEIN-RELEASING SYSTEM TRANSMEMBRANE PROTEIN LOLE"/>
    <property type="match status" value="1"/>
</dbReference>
<keyword evidence="11" id="KW-1185">Reference proteome</keyword>
<dbReference type="Proteomes" id="UP001524944">
    <property type="component" value="Unassembled WGS sequence"/>
</dbReference>
<comment type="caution">
    <text evidence="10">The sequence shown here is derived from an EMBL/GenBank/DDBJ whole genome shotgun (WGS) entry which is preliminary data.</text>
</comment>